<sequence length="113" mass="12990">MNQDNDIRGLSKKEVIDIYMGRFQSFPNGQPAKPVDFPAETEVKSDFYTLLVNQSESRIQSYWSRLYFSGRAQPPHQSKSVDEVILRVTKDVSTLAYIPAEHVTNDMRVVFAF</sequence>
<name>A0AA37WJE2_9ALTE</name>
<dbReference type="RefSeq" id="WP_284218486.1">
    <property type="nucleotide sequence ID" value="NZ_BSOT01000007.1"/>
</dbReference>
<dbReference type="Gene3D" id="3.40.190.10">
    <property type="entry name" value="Periplasmic binding protein-like II"/>
    <property type="match status" value="1"/>
</dbReference>
<dbReference type="EMBL" id="BSOT01000007">
    <property type="protein sequence ID" value="GLR72123.1"/>
    <property type="molecule type" value="Genomic_DNA"/>
</dbReference>
<accession>A0AA37WJE2</accession>
<comment type="caution">
    <text evidence="1">The sequence shown here is derived from an EMBL/GenBank/DDBJ whole genome shotgun (WGS) entry which is preliminary data.</text>
</comment>
<dbReference type="SUPFAM" id="SSF53850">
    <property type="entry name" value="Periplasmic binding protein-like II"/>
    <property type="match status" value="1"/>
</dbReference>
<evidence type="ECO:0000313" key="2">
    <source>
        <dbReference type="Proteomes" id="UP001156601"/>
    </source>
</evidence>
<protein>
    <submittedName>
        <fullName evidence="1">Uncharacterized protein</fullName>
    </submittedName>
</protein>
<proteinExistence type="predicted"/>
<keyword evidence="2" id="KW-1185">Reference proteome</keyword>
<reference evidence="1" key="2">
    <citation type="submission" date="2023-01" db="EMBL/GenBank/DDBJ databases">
        <title>Draft genome sequence of Agaribacter marinus strain NBRC 110023.</title>
        <authorList>
            <person name="Sun Q."/>
            <person name="Mori K."/>
        </authorList>
    </citation>
    <scope>NUCLEOTIDE SEQUENCE</scope>
    <source>
        <strain evidence="1">NBRC 110023</strain>
    </source>
</reference>
<evidence type="ECO:0000313" key="1">
    <source>
        <dbReference type="EMBL" id="GLR72123.1"/>
    </source>
</evidence>
<organism evidence="1 2">
    <name type="scientific">Agaribacter marinus</name>
    <dbReference type="NCBI Taxonomy" id="1431249"/>
    <lineage>
        <taxon>Bacteria</taxon>
        <taxon>Pseudomonadati</taxon>
        <taxon>Pseudomonadota</taxon>
        <taxon>Gammaproteobacteria</taxon>
        <taxon>Alteromonadales</taxon>
        <taxon>Alteromonadaceae</taxon>
        <taxon>Agaribacter</taxon>
    </lineage>
</organism>
<reference evidence="1" key="1">
    <citation type="journal article" date="2014" name="Int. J. Syst. Evol. Microbiol.">
        <title>Complete genome sequence of Corynebacterium casei LMG S-19264T (=DSM 44701T), isolated from a smear-ripened cheese.</title>
        <authorList>
            <consortium name="US DOE Joint Genome Institute (JGI-PGF)"/>
            <person name="Walter F."/>
            <person name="Albersmeier A."/>
            <person name="Kalinowski J."/>
            <person name="Ruckert C."/>
        </authorList>
    </citation>
    <scope>NUCLEOTIDE SEQUENCE</scope>
    <source>
        <strain evidence="1">NBRC 110023</strain>
    </source>
</reference>
<dbReference type="AlphaFoldDB" id="A0AA37WJE2"/>
<dbReference type="Proteomes" id="UP001156601">
    <property type="component" value="Unassembled WGS sequence"/>
</dbReference>
<gene>
    <name evidence="1" type="ORF">GCM10007852_30310</name>
</gene>